<sequence length="35" mass="3929">MLDGQTQLPAYGWHSLKQRSLAVSRNIFRPGSAQD</sequence>
<gene>
    <name evidence="1" type="ORF">Amal_03375</name>
</gene>
<accession>A0A177G7B8</accession>
<proteinExistence type="predicted"/>
<reference evidence="1 2" key="1">
    <citation type="submission" date="2016-03" db="EMBL/GenBank/DDBJ databases">
        <title>Draft genome sequence of Acetobacter malorum CECT 7742, a strain isolated from strawberry vinegar.</title>
        <authorList>
            <person name="Sainz F."/>
            <person name="Mas A."/>
            <person name="Torija M.J."/>
        </authorList>
    </citation>
    <scope>NUCLEOTIDE SEQUENCE [LARGE SCALE GENOMIC DNA]</scope>
    <source>
        <strain evidence="1 2">CECT 7742</strain>
    </source>
</reference>
<protein>
    <submittedName>
        <fullName evidence="1">Uncharacterized protein</fullName>
    </submittedName>
</protein>
<dbReference type="Proteomes" id="UP000077349">
    <property type="component" value="Unassembled WGS sequence"/>
</dbReference>
<organism evidence="1 2">
    <name type="scientific">Acetobacter malorum</name>
    <dbReference type="NCBI Taxonomy" id="178901"/>
    <lineage>
        <taxon>Bacteria</taxon>
        <taxon>Pseudomonadati</taxon>
        <taxon>Pseudomonadota</taxon>
        <taxon>Alphaproteobacteria</taxon>
        <taxon>Acetobacterales</taxon>
        <taxon>Acetobacteraceae</taxon>
        <taxon>Acetobacter</taxon>
    </lineage>
</organism>
<evidence type="ECO:0000313" key="1">
    <source>
        <dbReference type="EMBL" id="OAG75457.1"/>
    </source>
</evidence>
<dbReference type="EMBL" id="LVHD01000047">
    <property type="protein sequence ID" value="OAG75457.1"/>
    <property type="molecule type" value="Genomic_DNA"/>
</dbReference>
<dbReference type="AlphaFoldDB" id="A0A177G7B8"/>
<evidence type="ECO:0000313" key="2">
    <source>
        <dbReference type="Proteomes" id="UP000077349"/>
    </source>
</evidence>
<comment type="caution">
    <text evidence="1">The sequence shown here is derived from an EMBL/GenBank/DDBJ whole genome shotgun (WGS) entry which is preliminary data.</text>
</comment>
<name>A0A177G7B8_9PROT</name>